<feature type="transmembrane region" description="Helical" evidence="7">
    <location>
        <begin position="298"/>
        <end position="327"/>
    </location>
</feature>
<dbReference type="EMBL" id="AACCXK010000002">
    <property type="protein sequence ID" value="EAK0452271.1"/>
    <property type="molecule type" value="Genomic_DNA"/>
</dbReference>
<feature type="domain" description="Thioredoxin" evidence="9">
    <location>
        <begin position="444"/>
        <end position="582"/>
    </location>
</feature>
<dbReference type="Gene3D" id="3.40.30.10">
    <property type="entry name" value="Glutaredoxin"/>
    <property type="match status" value="1"/>
</dbReference>
<keyword evidence="11" id="KW-0560">Oxidoreductase</keyword>
<dbReference type="PANTHER" id="PTHR32234:SF0">
    <property type="entry name" value="THIOL:DISULFIDE INTERCHANGE PROTEIN DSBD"/>
    <property type="match status" value="1"/>
</dbReference>
<evidence type="ECO:0000256" key="8">
    <source>
        <dbReference type="SAM" id="SignalP"/>
    </source>
</evidence>
<name>A0A5L8KRY0_CAMFE</name>
<dbReference type="PANTHER" id="PTHR32234">
    <property type="entry name" value="THIOL:DISULFIDE INTERCHANGE PROTEIN DSBD"/>
    <property type="match status" value="1"/>
</dbReference>
<sequence length="582" mass="64518">MHKLLISFILLFSTVFAEPLSVEDAFKVNITGDKTQGININLVVDKSVYLYKDKLKVKVSDTDITEFLNLPKYEKHDEYDIYGGTFDLFIPEGLLKNFVNSNEFDIQLNYQGCSYSGFCYQPIESHYVVTYDGDKAQVKEVSASKIISSNSKINKKNIVDSQQDKIAKSFTDEGKLFTIITFFGYGLLLSLTPCIFPMIPIVSSIIVSKTGQKPSAKTGFWISLVYVFFMSLAYALAGVLASVFGASVQGLLQIPSVIIGFSIIFVLLSFSMFGFYNIEMPKKIQNYINLKSEKKGGIIGVGIMGFLSALIVGPCVAAPLAGALLYIAESGDALFGGIALFVMSVGMGVPLLLIGIGSSKLLPKPGFWMEEIKRIFGFLMLAMAIWMLDRVVGSEISNALYGVLGVFFAVYLGAFNEAKDGAAKFLKSFGILIFVVSIILVSIFSISTFAPNLSSYNNSTISKNSIDKIEFSYISNSKDLEAVINSSQKPVMIDFWATWCVNCKELDEKTFTNPDVIKRLKDFTLIKIDVSDNTPEDIAMMRKYNVFGPPALIFYKDKKELNSKQLVGYVSYDEFLKHIEDI</sequence>
<dbReference type="RefSeq" id="WP_011732075.1">
    <property type="nucleotide sequence ID" value="NZ_AACKKR020000027.1"/>
</dbReference>
<feature type="signal peptide" evidence="8">
    <location>
        <begin position="1"/>
        <end position="17"/>
    </location>
</feature>
<evidence type="ECO:0000256" key="1">
    <source>
        <dbReference type="ARBA" id="ARBA00004651"/>
    </source>
</evidence>
<dbReference type="GO" id="GO:0005886">
    <property type="term" value="C:plasma membrane"/>
    <property type="evidence" value="ECO:0007669"/>
    <property type="project" value="UniProtKB-SubCell"/>
</dbReference>
<keyword evidence="5 7" id="KW-1133">Transmembrane helix</keyword>
<keyword evidence="12" id="KW-1185">Reference proteome</keyword>
<feature type="transmembrane region" description="Helical" evidence="7">
    <location>
        <begin position="333"/>
        <end position="354"/>
    </location>
</feature>
<dbReference type="InterPro" id="IPR028250">
    <property type="entry name" value="DsbDN"/>
</dbReference>
<dbReference type="EC" id="1.8.1.8" evidence="11"/>
<dbReference type="CDD" id="cd02953">
    <property type="entry name" value="DsbDgamma"/>
    <property type="match status" value="1"/>
</dbReference>
<keyword evidence="2" id="KW-1003">Cell membrane</keyword>
<dbReference type="InterPro" id="IPR036249">
    <property type="entry name" value="Thioredoxin-like_sf"/>
</dbReference>
<feature type="transmembrane region" description="Helical" evidence="7">
    <location>
        <begin position="428"/>
        <end position="450"/>
    </location>
</feature>
<dbReference type="InterPro" id="IPR036929">
    <property type="entry name" value="DsbDN_sf"/>
</dbReference>
<evidence type="ECO:0000256" key="5">
    <source>
        <dbReference type="ARBA" id="ARBA00022989"/>
    </source>
</evidence>
<keyword evidence="3 7" id="KW-0812">Transmembrane</keyword>
<comment type="caution">
    <text evidence="11">The sequence shown here is derived from an EMBL/GenBank/DDBJ whole genome shotgun (WGS) entry which is preliminary data.</text>
</comment>
<feature type="transmembrane region" description="Helical" evidence="7">
    <location>
        <begin position="182"/>
        <end position="207"/>
    </location>
</feature>
<dbReference type="SUPFAM" id="SSF52833">
    <property type="entry name" value="Thioredoxin-like"/>
    <property type="match status" value="1"/>
</dbReference>
<evidence type="ECO:0000256" key="7">
    <source>
        <dbReference type="SAM" id="Phobius"/>
    </source>
</evidence>
<dbReference type="GeneID" id="61064914"/>
<protein>
    <submittedName>
        <fullName evidence="11">Protein-disulfide reductase DsbD</fullName>
        <ecNumber evidence="11">1.8.1.8</ecNumber>
    </submittedName>
</protein>
<evidence type="ECO:0000313" key="12">
    <source>
        <dbReference type="Proteomes" id="UP000535509"/>
    </source>
</evidence>
<evidence type="ECO:0000256" key="4">
    <source>
        <dbReference type="ARBA" id="ARBA00022748"/>
    </source>
</evidence>
<dbReference type="Pfam" id="PF02683">
    <property type="entry name" value="DsbD_TM"/>
    <property type="match status" value="1"/>
</dbReference>
<dbReference type="OMA" id="WPIIPMT"/>
<dbReference type="InterPro" id="IPR012336">
    <property type="entry name" value="Thioredoxin-like_fold"/>
</dbReference>
<dbReference type="Proteomes" id="UP000535509">
    <property type="component" value="Unassembled WGS sequence"/>
</dbReference>
<proteinExistence type="predicted"/>
<evidence type="ECO:0000259" key="9">
    <source>
        <dbReference type="PROSITE" id="PS51352"/>
    </source>
</evidence>
<dbReference type="Pfam" id="PF13098">
    <property type="entry name" value="Thioredoxin_2"/>
    <property type="match status" value="1"/>
</dbReference>
<feature type="transmembrane region" description="Helical" evidence="7">
    <location>
        <begin position="219"/>
        <end position="245"/>
    </location>
</feature>
<evidence type="ECO:0000256" key="3">
    <source>
        <dbReference type="ARBA" id="ARBA00022692"/>
    </source>
</evidence>
<organism evidence="11">
    <name type="scientific">Campylobacter fetus</name>
    <dbReference type="NCBI Taxonomy" id="196"/>
    <lineage>
        <taxon>Bacteria</taxon>
        <taxon>Pseudomonadati</taxon>
        <taxon>Campylobacterota</taxon>
        <taxon>Epsilonproteobacteria</taxon>
        <taxon>Campylobacterales</taxon>
        <taxon>Campylobacteraceae</taxon>
        <taxon>Campylobacter</taxon>
    </lineage>
</organism>
<dbReference type="Pfam" id="PF11412">
    <property type="entry name" value="DsbD_N"/>
    <property type="match status" value="1"/>
</dbReference>
<keyword evidence="4" id="KW-0201">Cytochrome c-type biogenesis</keyword>
<dbReference type="PROSITE" id="PS51352">
    <property type="entry name" value="THIOREDOXIN_2"/>
    <property type="match status" value="1"/>
</dbReference>
<dbReference type="InterPro" id="IPR003834">
    <property type="entry name" value="Cyt_c_assmbl_TM_dom"/>
</dbReference>
<dbReference type="SUPFAM" id="SSF74863">
    <property type="entry name" value="Thiol:disulfide interchange protein DsbD, N-terminal domain (DsbD-alpha)"/>
    <property type="match status" value="1"/>
</dbReference>
<dbReference type="Gene3D" id="2.60.40.1250">
    <property type="entry name" value="Thiol:disulfide interchange protein DsbD, N-terminal domain"/>
    <property type="match status" value="1"/>
</dbReference>
<keyword evidence="8" id="KW-0732">Signal</keyword>
<reference evidence="11" key="1">
    <citation type="submission" date="2018-05" db="EMBL/GenBank/DDBJ databases">
        <authorList>
            <consortium name="PulseNet: The National Subtyping Network for Foodborne Disease Surveillance"/>
            <person name="Tarr C.L."/>
            <person name="Trees E."/>
            <person name="Katz L.S."/>
            <person name="Carleton-Romer H.A."/>
            <person name="Stroika S."/>
            <person name="Kucerova Z."/>
            <person name="Roache K.F."/>
            <person name="Sabol A.L."/>
            <person name="Besser J."/>
            <person name="Gerner-Smidt P."/>
        </authorList>
    </citation>
    <scope>NUCLEOTIDE SEQUENCE</scope>
    <source>
        <strain evidence="11">2014D-0197</strain>
        <strain evidence="10 12">PNUSAC001503</strain>
    </source>
</reference>
<dbReference type="EMBL" id="AABTCC010000021">
    <property type="protein sequence ID" value="EAI8859577.1"/>
    <property type="molecule type" value="Genomic_DNA"/>
</dbReference>
<dbReference type="InterPro" id="IPR035671">
    <property type="entry name" value="DsbD_gamma"/>
</dbReference>
<feature type="transmembrane region" description="Helical" evidence="7">
    <location>
        <begin position="399"/>
        <end position="416"/>
    </location>
</feature>
<gene>
    <name evidence="11" type="primary">dsbD</name>
    <name evidence="11" type="ORF">AAH17_01150</name>
    <name evidence="10" type="ORF">CX802_07045</name>
</gene>
<evidence type="ECO:0000313" key="11">
    <source>
        <dbReference type="EMBL" id="EAK0452271.1"/>
    </source>
</evidence>
<dbReference type="GO" id="GO:0047134">
    <property type="term" value="F:protein-disulfide reductase [NAD(P)H] activity"/>
    <property type="evidence" value="ECO:0007669"/>
    <property type="project" value="UniProtKB-EC"/>
</dbReference>
<dbReference type="GO" id="GO:0017004">
    <property type="term" value="P:cytochrome complex assembly"/>
    <property type="evidence" value="ECO:0007669"/>
    <property type="project" value="UniProtKB-KW"/>
</dbReference>
<comment type="subcellular location">
    <subcellularLocation>
        <location evidence="1">Cell membrane</location>
        <topology evidence="1">Multi-pass membrane protein</topology>
    </subcellularLocation>
</comment>
<dbReference type="NCBIfam" id="NF001419">
    <property type="entry name" value="PRK00293.1"/>
    <property type="match status" value="1"/>
</dbReference>
<dbReference type="AlphaFoldDB" id="A0A5L8KRY0"/>
<dbReference type="GO" id="GO:0045454">
    <property type="term" value="P:cell redox homeostasis"/>
    <property type="evidence" value="ECO:0007669"/>
    <property type="project" value="TreeGrafter"/>
</dbReference>
<dbReference type="InterPro" id="IPR013766">
    <property type="entry name" value="Thioredoxin_domain"/>
</dbReference>
<feature type="transmembrane region" description="Helical" evidence="7">
    <location>
        <begin position="257"/>
        <end position="278"/>
    </location>
</feature>
<feature type="transmembrane region" description="Helical" evidence="7">
    <location>
        <begin position="375"/>
        <end position="393"/>
    </location>
</feature>
<keyword evidence="6 7" id="KW-0472">Membrane</keyword>
<accession>A0A5L8KRY0</accession>
<evidence type="ECO:0000256" key="2">
    <source>
        <dbReference type="ARBA" id="ARBA00022475"/>
    </source>
</evidence>
<evidence type="ECO:0000313" key="10">
    <source>
        <dbReference type="EMBL" id="EAI8859577.1"/>
    </source>
</evidence>
<evidence type="ECO:0000256" key="6">
    <source>
        <dbReference type="ARBA" id="ARBA00023136"/>
    </source>
</evidence>
<feature type="chain" id="PRO_5044621720" evidence="8">
    <location>
        <begin position="18"/>
        <end position="582"/>
    </location>
</feature>